<keyword evidence="2" id="KW-0489">Methyltransferase</keyword>
<protein>
    <submittedName>
        <fullName evidence="2">Class I SAM-dependent methyltransferase</fullName>
    </submittedName>
</protein>
<dbReference type="CDD" id="cd02440">
    <property type="entry name" value="AdoMet_MTases"/>
    <property type="match status" value="1"/>
</dbReference>
<dbReference type="GO" id="GO:0008757">
    <property type="term" value="F:S-adenosylmethionine-dependent methyltransferase activity"/>
    <property type="evidence" value="ECO:0007669"/>
    <property type="project" value="InterPro"/>
</dbReference>
<dbReference type="Proteomes" id="UP000589716">
    <property type="component" value="Unassembled WGS sequence"/>
</dbReference>
<accession>A0A853IPB1</accession>
<evidence type="ECO:0000313" key="3">
    <source>
        <dbReference type="Proteomes" id="UP000589716"/>
    </source>
</evidence>
<dbReference type="AlphaFoldDB" id="A0A853IPB1"/>
<evidence type="ECO:0000259" key="1">
    <source>
        <dbReference type="Pfam" id="PF08241"/>
    </source>
</evidence>
<dbReference type="RefSeq" id="WP_180550786.1">
    <property type="nucleotide sequence ID" value="NZ_JACCKX010000001.1"/>
</dbReference>
<dbReference type="InterPro" id="IPR050508">
    <property type="entry name" value="Methyltransf_Superfamily"/>
</dbReference>
<feature type="domain" description="Methyltransferase type 11" evidence="1">
    <location>
        <begin position="48"/>
        <end position="142"/>
    </location>
</feature>
<evidence type="ECO:0000313" key="2">
    <source>
        <dbReference type="EMBL" id="NZA02453.1"/>
    </source>
</evidence>
<comment type="caution">
    <text evidence="2">The sequence shown here is derived from an EMBL/GenBank/DDBJ whole genome shotgun (WGS) entry which is preliminary data.</text>
</comment>
<reference evidence="2 3" key="1">
    <citation type="submission" date="2020-07" db="EMBL/GenBank/DDBJ databases">
        <authorList>
            <person name="Maaloum M."/>
        </authorList>
    </citation>
    <scope>NUCLEOTIDE SEQUENCE [LARGE SCALE GENOMIC DNA]</scope>
    <source>
        <strain evidence="2 3">GCS-AN-3</strain>
    </source>
</reference>
<dbReference type="PANTHER" id="PTHR42912">
    <property type="entry name" value="METHYLTRANSFERASE"/>
    <property type="match status" value="1"/>
</dbReference>
<gene>
    <name evidence="2" type="ORF">H0I39_13015</name>
</gene>
<name>A0A853IPB1_9BURK</name>
<proteinExistence type="predicted"/>
<dbReference type="Pfam" id="PF08241">
    <property type="entry name" value="Methyltransf_11"/>
    <property type="match status" value="1"/>
</dbReference>
<dbReference type="InterPro" id="IPR029063">
    <property type="entry name" value="SAM-dependent_MTases_sf"/>
</dbReference>
<dbReference type="SUPFAM" id="SSF53335">
    <property type="entry name" value="S-adenosyl-L-methionine-dependent methyltransferases"/>
    <property type="match status" value="1"/>
</dbReference>
<keyword evidence="2" id="KW-0808">Transferase</keyword>
<sequence>MSPITRQNVESTYNHYAGFYDLLFGAVLQGGRRRMCDAVRGLAPAALLEVGIGTGLTLAQYPAATAVTGIDLSRDMLRHAQRRAAALPDRRIALHCMDAEQLAFEDGTFDCVTLPYVLSVTPEPARLTAELRRVCKPGGDIFVLNHFSGGNAVWAPLERLVSGLAARIGFRSEFPFAPHMQHPDWTVLSVRKVNLLGLTTLVHLKNQPAG</sequence>
<dbReference type="InterPro" id="IPR013216">
    <property type="entry name" value="Methyltransf_11"/>
</dbReference>
<organism evidence="2 3">
    <name type="scientific">Ottowia beijingensis</name>
    <dbReference type="NCBI Taxonomy" id="1207057"/>
    <lineage>
        <taxon>Bacteria</taxon>
        <taxon>Pseudomonadati</taxon>
        <taxon>Pseudomonadota</taxon>
        <taxon>Betaproteobacteria</taxon>
        <taxon>Burkholderiales</taxon>
        <taxon>Comamonadaceae</taxon>
        <taxon>Ottowia</taxon>
    </lineage>
</organism>
<dbReference type="Gene3D" id="3.40.50.150">
    <property type="entry name" value="Vaccinia Virus protein VP39"/>
    <property type="match status" value="1"/>
</dbReference>
<keyword evidence="3" id="KW-1185">Reference proteome</keyword>
<dbReference type="EMBL" id="JACCKX010000001">
    <property type="protein sequence ID" value="NZA02453.1"/>
    <property type="molecule type" value="Genomic_DNA"/>
</dbReference>
<dbReference type="GO" id="GO:0032259">
    <property type="term" value="P:methylation"/>
    <property type="evidence" value="ECO:0007669"/>
    <property type="project" value="UniProtKB-KW"/>
</dbReference>